<name>A0A0C2FM82_9ACTN</name>
<dbReference type="Proteomes" id="UP000031675">
    <property type="component" value="Unassembled WGS sequence"/>
</dbReference>
<reference evidence="2" key="1">
    <citation type="journal article" date="2015" name="Chem. Biol.">
        <title>Structure, bioactivity, and resistance mechanism of streptomonomicin, an unusual lasso Peptide from an understudied halophilic actinomycete.</title>
        <authorList>
            <person name="Metelev M."/>
            <person name="Tietz J.I."/>
            <person name="Melby J.O."/>
            <person name="Blair P.M."/>
            <person name="Zhu L."/>
            <person name="Livnat I."/>
            <person name="Severinov K."/>
            <person name="Mitchell D.A."/>
        </authorList>
    </citation>
    <scope>NUCLEOTIDE SEQUENCE [LARGE SCALE GENOMIC DNA]</scope>
    <source>
        <strain evidence="2">YIM 90003</strain>
    </source>
</reference>
<comment type="caution">
    <text evidence="1">The sequence shown here is derived from an EMBL/GenBank/DDBJ whole genome shotgun (WGS) entry which is preliminary data.</text>
</comment>
<organism evidence="1 2">
    <name type="scientific">Streptomonospora alba</name>
    <dbReference type="NCBI Taxonomy" id="183763"/>
    <lineage>
        <taxon>Bacteria</taxon>
        <taxon>Bacillati</taxon>
        <taxon>Actinomycetota</taxon>
        <taxon>Actinomycetes</taxon>
        <taxon>Streptosporangiales</taxon>
        <taxon>Nocardiopsidaceae</taxon>
        <taxon>Streptomonospora</taxon>
    </lineage>
</organism>
<gene>
    <name evidence="1" type="ORF">LP52_01415</name>
</gene>
<protein>
    <submittedName>
        <fullName evidence="1">Uncharacterized protein</fullName>
    </submittedName>
</protein>
<dbReference type="RefSeq" id="WP_040270005.1">
    <property type="nucleotide sequence ID" value="NZ_JROO01000003.1"/>
</dbReference>
<evidence type="ECO:0000313" key="2">
    <source>
        <dbReference type="Proteomes" id="UP000031675"/>
    </source>
</evidence>
<evidence type="ECO:0000313" key="1">
    <source>
        <dbReference type="EMBL" id="KII00505.1"/>
    </source>
</evidence>
<dbReference type="STRING" id="183763.LP52_01415"/>
<keyword evidence="2" id="KW-1185">Reference proteome</keyword>
<proteinExistence type="predicted"/>
<accession>A0A0C2FM82</accession>
<sequence>MPDKDYDYCKIFVKNASFDELQSLMVDAFGGDFNIRTMQFDGYSIDIEKNTTVTEEGSEDFVQWPVFIEFFGEDDRPEGVAVEVVTRILNSLWGNGVRAVAACDFEDELPWSGGIARP</sequence>
<dbReference type="AlphaFoldDB" id="A0A0C2FM82"/>
<dbReference type="OrthoDB" id="470767at2"/>
<dbReference type="EMBL" id="JROO01000003">
    <property type="protein sequence ID" value="KII00505.1"/>
    <property type="molecule type" value="Genomic_DNA"/>
</dbReference>